<dbReference type="GO" id="GO:0016787">
    <property type="term" value="F:hydrolase activity"/>
    <property type="evidence" value="ECO:0007669"/>
    <property type="project" value="UniProtKB-KW"/>
</dbReference>
<dbReference type="Proteomes" id="UP000184428">
    <property type="component" value="Unassembled WGS sequence"/>
</dbReference>
<dbReference type="SUPFAM" id="SSF102462">
    <property type="entry name" value="Peptidyl-tRNA hydrolase II"/>
    <property type="match status" value="1"/>
</dbReference>
<sequence length="105" mass="10565">MRPDAVDDDPEVRVLVNTNVSMSRHKAAAQAVHAALAAFGIPHGRVVVLGGRPDEVAAMDVVVRDAGRTEVAPGTLTAGAALVHRPADDGSGDDGSGHPGGTEPG</sequence>
<organism evidence="2 3">
    <name type="scientific">Geodermatophilus obscurus</name>
    <dbReference type="NCBI Taxonomy" id="1861"/>
    <lineage>
        <taxon>Bacteria</taxon>
        <taxon>Bacillati</taxon>
        <taxon>Actinomycetota</taxon>
        <taxon>Actinomycetes</taxon>
        <taxon>Geodermatophilales</taxon>
        <taxon>Geodermatophilaceae</taxon>
        <taxon>Geodermatophilus</taxon>
    </lineage>
</organism>
<feature type="compositionally biased region" description="Gly residues" evidence="1">
    <location>
        <begin position="93"/>
        <end position="105"/>
    </location>
</feature>
<proteinExistence type="predicted"/>
<evidence type="ECO:0000313" key="3">
    <source>
        <dbReference type="Proteomes" id="UP000184428"/>
    </source>
</evidence>
<name>A0A1M7RWF4_9ACTN</name>
<gene>
    <name evidence="2" type="ORF">SAMN05660350_00214</name>
</gene>
<evidence type="ECO:0000256" key="1">
    <source>
        <dbReference type="SAM" id="MobiDB-lite"/>
    </source>
</evidence>
<feature type="region of interest" description="Disordered" evidence="1">
    <location>
        <begin position="83"/>
        <end position="105"/>
    </location>
</feature>
<dbReference type="OrthoDB" id="4629116at2"/>
<dbReference type="AlphaFoldDB" id="A0A1M7RWF4"/>
<protein>
    <submittedName>
        <fullName evidence="2">Peptidyl-tRNA hydrolase, PTH2 family</fullName>
    </submittedName>
</protein>
<accession>A0A1M7RWF4</accession>
<dbReference type="InterPro" id="IPR023476">
    <property type="entry name" value="Pep_tRNA_hydro_II_dom_sf"/>
</dbReference>
<evidence type="ECO:0000313" key="2">
    <source>
        <dbReference type="EMBL" id="SHN50697.1"/>
    </source>
</evidence>
<keyword evidence="2" id="KW-0378">Hydrolase</keyword>
<dbReference type="RefSeq" id="WP_072911812.1">
    <property type="nucleotide sequence ID" value="NZ_FRDM01000001.1"/>
</dbReference>
<reference evidence="2 3" key="1">
    <citation type="submission" date="2016-12" db="EMBL/GenBank/DDBJ databases">
        <authorList>
            <person name="Song W.-J."/>
            <person name="Kurnit D.M."/>
        </authorList>
    </citation>
    <scope>NUCLEOTIDE SEQUENCE [LARGE SCALE GENOMIC DNA]</scope>
    <source>
        <strain evidence="2 3">DSM 43162</strain>
    </source>
</reference>
<dbReference type="EMBL" id="FRDM01000001">
    <property type="protein sequence ID" value="SHN50697.1"/>
    <property type="molecule type" value="Genomic_DNA"/>
</dbReference>